<comment type="caution">
    <text evidence="9">The sequence shown here is derived from an EMBL/GenBank/DDBJ whole genome shotgun (WGS) entry which is preliminary data.</text>
</comment>
<keyword evidence="10" id="KW-1185">Reference proteome</keyword>
<dbReference type="GeneID" id="90036922"/>
<evidence type="ECO:0000256" key="2">
    <source>
        <dbReference type="ARBA" id="ARBA00012400"/>
    </source>
</evidence>
<dbReference type="Gene3D" id="3.30.160.110">
    <property type="entry name" value="Siroheme synthase, domain 2"/>
    <property type="match status" value="1"/>
</dbReference>
<organism evidence="9 10">
    <name type="scientific">Myxozyma melibiosi</name>
    <dbReference type="NCBI Taxonomy" id="54550"/>
    <lineage>
        <taxon>Eukaryota</taxon>
        <taxon>Fungi</taxon>
        <taxon>Dikarya</taxon>
        <taxon>Ascomycota</taxon>
        <taxon>Saccharomycotina</taxon>
        <taxon>Lipomycetes</taxon>
        <taxon>Lipomycetales</taxon>
        <taxon>Lipomycetaceae</taxon>
        <taxon>Myxozyma</taxon>
    </lineage>
</organism>
<dbReference type="Gene3D" id="1.10.3280.10">
    <property type="entry name" value="Siroheme synthase, domain 3"/>
    <property type="match status" value="1"/>
</dbReference>
<feature type="domain" description="Siroheme biosynthesis protein Met8 C-terminal" evidence="7">
    <location>
        <begin position="176"/>
        <end position="235"/>
    </location>
</feature>
<evidence type="ECO:0000256" key="1">
    <source>
        <dbReference type="ARBA" id="ARBA00005010"/>
    </source>
</evidence>
<dbReference type="NCBIfam" id="TIGR01470">
    <property type="entry name" value="cysG_Nterm"/>
    <property type="match status" value="1"/>
</dbReference>
<dbReference type="InterPro" id="IPR028281">
    <property type="entry name" value="Sirohaem_synthase_central"/>
</dbReference>
<dbReference type="InterPro" id="IPR028161">
    <property type="entry name" value="Met8-like"/>
</dbReference>
<dbReference type="InterPro" id="IPR006367">
    <property type="entry name" value="Sirohaem_synthase_N"/>
</dbReference>
<dbReference type="Gene3D" id="3.40.50.720">
    <property type="entry name" value="NAD(P)-binding Rossmann-like Domain"/>
    <property type="match status" value="1"/>
</dbReference>
<dbReference type="SUPFAM" id="SSF51735">
    <property type="entry name" value="NAD(P)-binding Rossmann-fold domains"/>
    <property type="match status" value="1"/>
</dbReference>
<proteinExistence type="predicted"/>
<dbReference type="InterPro" id="IPR036291">
    <property type="entry name" value="NAD(P)-bd_dom_sf"/>
</dbReference>
<dbReference type="EC" id="1.3.1.76" evidence="2"/>
<protein>
    <recommendedName>
        <fullName evidence="2">precorrin-2 dehydrogenase</fullName>
        <ecNumber evidence="2">1.3.1.76</ecNumber>
    </recommendedName>
</protein>
<dbReference type="Pfam" id="PF13241">
    <property type="entry name" value="NAD_binding_7"/>
    <property type="match status" value="1"/>
</dbReference>
<evidence type="ECO:0000256" key="3">
    <source>
        <dbReference type="ARBA" id="ARBA00023002"/>
    </source>
</evidence>
<evidence type="ECO:0000313" key="9">
    <source>
        <dbReference type="EMBL" id="KAK7207338.1"/>
    </source>
</evidence>
<evidence type="ECO:0000259" key="7">
    <source>
        <dbReference type="Pfam" id="PF14823"/>
    </source>
</evidence>
<comment type="pathway">
    <text evidence="1">Porphyrin-containing compound metabolism; siroheme biosynthesis; sirohydrochlorin from precorrin-2: step 1/1.</text>
</comment>
<evidence type="ECO:0000313" key="10">
    <source>
        <dbReference type="Proteomes" id="UP001498771"/>
    </source>
</evidence>
<sequence length="250" mass="27402">MAATGAAEEEFPDIKGGGSLIVAWQLKDKPVTIVGGGSVATSRVSHLLAADARITVVCPQDGLSPELRHRLSRSQITHIPRPFSISTDLPSEGPSRPAMVLVAIDSPSVSTEIYTACHALHIPVNVADVPRECDFYFGSMYRDGPLQVMVSTNGNGPKMASIVRKRIESEIGDEPFGCAIERLGVLRAAVRQRIPGHEKAEMRKRMRWVSLLSEKWTIAQLATLDDRTINLVLEDLDQDPPSFQEIQKKL</sequence>
<dbReference type="PANTHER" id="PTHR35330">
    <property type="entry name" value="SIROHEME BIOSYNTHESIS PROTEIN MET8"/>
    <property type="match status" value="1"/>
</dbReference>
<dbReference type="RefSeq" id="XP_064770371.1">
    <property type="nucleotide sequence ID" value="XM_064911410.1"/>
</dbReference>
<dbReference type="SUPFAM" id="SSF75615">
    <property type="entry name" value="Siroheme synthase middle domains-like"/>
    <property type="match status" value="1"/>
</dbReference>
<gene>
    <name evidence="9" type="ORF">BZA70DRAFT_271031</name>
</gene>
<comment type="catalytic activity">
    <reaction evidence="6">
        <text>precorrin-2 + NAD(+) = sirohydrochlorin + NADH + 2 H(+)</text>
        <dbReference type="Rhea" id="RHEA:15613"/>
        <dbReference type="ChEBI" id="CHEBI:15378"/>
        <dbReference type="ChEBI" id="CHEBI:57540"/>
        <dbReference type="ChEBI" id="CHEBI:57945"/>
        <dbReference type="ChEBI" id="CHEBI:58351"/>
        <dbReference type="ChEBI" id="CHEBI:58827"/>
        <dbReference type="EC" id="1.3.1.76"/>
    </reaction>
</comment>
<dbReference type="Pfam" id="PF14824">
    <property type="entry name" value="Sirohm_synth_M"/>
    <property type="match status" value="1"/>
</dbReference>
<accession>A0ABR1FBV3</accession>
<evidence type="ECO:0000256" key="6">
    <source>
        <dbReference type="ARBA" id="ARBA00047561"/>
    </source>
</evidence>
<dbReference type="EMBL" id="JBBJBU010000001">
    <property type="protein sequence ID" value="KAK7207338.1"/>
    <property type="molecule type" value="Genomic_DNA"/>
</dbReference>
<keyword evidence="3" id="KW-0560">Oxidoreductase</keyword>
<keyword evidence="5" id="KW-0627">Porphyrin biosynthesis</keyword>
<dbReference type="InterPro" id="IPR028162">
    <property type="entry name" value="Met8_C"/>
</dbReference>
<evidence type="ECO:0000259" key="8">
    <source>
        <dbReference type="Pfam" id="PF14824"/>
    </source>
</evidence>
<dbReference type="Pfam" id="PF14823">
    <property type="entry name" value="Sirohm_synth_C"/>
    <property type="match status" value="1"/>
</dbReference>
<keyword evidence="4" id="KW-0520">NAD</keyword>
<evidence type="ECO:0000256" key="4">
    <source>
        <dbReference type="ARBA" id="ARBA00023027"/>
    </source>
</evidence>
<evidence type="ECO:0000256" key="5">
    <source>
        <dbReference type="ARBA" id="ARBA00023244"/>
    </source>
</evidence>
<dbReference type="PANTHER" id="PTHR35330:SF1">
    <property type="entry name" value="SIROHEME BIOSYNTHESIS PROTEIN MET8"/>
    <property type="match status" value="1"/>
</dbReference>
<dbReference type="Proteomes" id="UP001498771">
    <property type="component" value="Unassembled WGS sequence"/>
</dbReference>
<feature type="domain" description="Siroheme synthase central" evidence="8">
    <location>
        <begin position="143"/>
        <end position="169"/>
    </location>
</feature>
<name>A0ABR1FBV3_9ASCO</name>
<reference evidence="9 10" key="1">
    <citation type="submission" date="2024-03" db="EMBL/GenBank/DDBJ databases">
        <title>Genome-scale model development and genomic sequencing of the oleaginous clade Lipomyces.</title>
        <authorList>
            <consortium name="Lawrence Berkeley National Laboratory"/>
            <person name="Czajka J.J."/>
            <person name="Han Y."/>
            <person name="Kim J."/>
            <person name="Mondo S.J."/>
            <person name="Hofstad B.A."/>
            <person name="Robles A."/>
            <person name="Haridas S."/>
            <person name="Riley R."/>
            <person name="LaButti K."/>
            <person name="Pangilinan J."/>
            <person name="Andreopoulos W."/>
            <person name="Lipzen A."/>
            <person name="Yan J."/>
            <person name="Wang M."/>
            <person name="Ng V."/>
            <person name="Grigoriev I.V."/>
            <person name="Spatafora J.W."/>
            <person name="Magnuson J.K."/>
            <person name="Baker S.E."/>
            <person name="Pomraning K.R."/>
        </authorList>
    </citation>
    <scope>NUCLEOTIDE SEQUENCE [LARGE SCALE GENOMIC DNA]</scope>
    <source>
        <strain evidence="9 10">Phaff 52-87</strain>
    </source>
</reference>